<accession>A0A2P2DYD0</accession>
<evidence type="ECO:0000313" key="3">
    <source>
        <dbReference type="Proteomes" id="UP000245133"/>
    </source>
</evidence>
<dbReference type="EMBL" id="BFBB01000003">
    <property type="protein sequence ID" value="GBF49606.1"/>
    <property type="molecule type" value="Genomic_DNA"/>
</dbReference>
<protein>
    <submittedName>
        <fullName evidence="2">Uncharacterized protein</fullName>
    </submittedName>
</protein>
<sequence>MKASRILQTALLLVLSICINWNAVDDRFVSPIEDLSHQYQSYELEETTRLSNVSLKKQNPVLFVLENETSLLANTKNQKETWEREDSDRIVFFLLPVRFLSLPPPSLV</sequence>
<gene>
    <name evidence="2" type="ORF">LPTSP4_11220</name>
</gene>
<dbReference type="OrthoDB" id="341049at2"/>
<evidence type="ECO:0000313" key="2">
    <source>
        <dbReference type="EMBL" id="GBF49606.1"/>
    </source>
</evidence>
<keyword evidence="3" id="KW-1185">Reference proteome</keyword>
<proteinExistence type="predicted"/>
<feature type="chain" id="PRO_5015185441" evidence="1">
    <location>
        <begin position="24"/>
        <end position="108"/>
    </location>
</feature>
<organism evidence="2 3">
    <name type="scientific">Leptospira ryugenii</name>
    <dbReference type="NCBI Taxonomy" id="1917863"/>
    <lineage>
        <taxon>Bacteria</taxon>
        <taxon>Pseudomonadati</taxon>
        <taxon>Spirochaetota</taxon>
        <taxon>Spirochaetia</taxon>
        <taxon>Leptospirales</taxon>
        <taxon>Leptospiraceae</taxon>
        <taxon>Leptospira</taxon>
    </lineage>
</organism>
<evidence type="ECO:0000256" key="1">
    <source>
        <dbReference type="SAM" id="SignalP"/>
    </source>
</evidence>
<comment type="caution">
    <text evidence="2">The sequence shown here is derived from an EMBL/GenBank/DDBJ whole genome shotgun (WGS) entry which is preliminary data.</text>
</comment>
<dbReference type="Proteomes" id="UP000245133">
    <property type="component" value="Unassembled WGS sequence"/>
</dbReference>
<name>A0A2P2DYD0_9LEPT</name>
<reference evidence="2 3" key="1">
    <citation type="submission" date="2018-02" db="EMBL/GenBank/DDBJ databases">
        <title>Novel Leptospira species isolated from soil and water in Japan.</title>
        <authorList>
            <person name="Nakao R."/>
            <person name="Masuzawa T."/>
        </authorList>
    </citation>
    <scope>NUCLEOTIDE SEQUENCE [LARGE SCALE GENOMIC DNA]</scope>
    <source>
        <strain evidence="2 3">YH101</strain>
    </source>
</reference>
<dbReference type="AlphaFoldDB" id="A0A2P2DYD0"/>
<keyword evidence="1" id="KW-0732">Signal</keyword>
<feature type="signal peptide" evidence="1">
    <location>
        <begin position="1"/>
        <end position="23"/>
    </location>
</feature>
<dbReference type="RefSeq" id="WP_108974635.1">
    <property type="nucleotide sequence ID" value="NZ_BFBB01000003.1"/>
</dbReference>